<sequence>MFRRIAPVIGLALGLAASAAHAQTPPVPDPIQGTPSKDFSNVSPSNLAGIMNYCTEHEYVSYEVGNPILYGLSEKYKTTEPNETGNYDYALGTAGQFARNGSTFIITAYTSIDDRKEACANAVKASQPYL</sequence>
<reference evidence="2 3" key="1">
    <citation type="submission" date="2019-07" db="EMBL/GenBank/DDBJ databases">
        <title>Whole genome shotgun sequence of Gluconobacter wancherniae NBRC 103581.</title>
        <authorList>
            <person name="Hosoyama A."/>
            <person name="Uohara A."/>
            <person name="Ohji S."/>
            <person name="Ichikawa N."/>
        </authorList>
    </citation>
    <scope>NUCLEOTIDE SEQUENCE [LARGE SCALE GENOMIC DNA]</scope>
    <source>
        <strain evidence="2 3">NBRC 103581</strain>
    </source>
</reference>
<evidence type="ECO:0000313" key="2">
    <source>
        <dbReference type="EMBL" id="GEK94781.1"/>
    </source>
</evidence>
<dbReference type="Proteomes" id="UP000321230">
    <property type="component" value="Unassembled WGS sequence"/>
</dbReference>
<name>A0A511B5A6_9PROT</name>
<gene>
    <name evidence="2" type="ORF">GWA01_25510</name>
</gene>
<evidence type="ECO:0000256" key="1">
    <source>
        <dbReference type="SAM" id="SignalP"/>
    </source>
</evidence>
<proteinExistence type="predicted"/>
<keyword evidence="1" id="KW-0732">Signal</keyword>
<comment type="caution">
    <text evidence="2">The sequence shown here is derived from an EMBL/GenBank/DDBJ whole genome shotgun (WGS) entry which is preliminary data.</text>
</comment>
<feature type="signal peptide" evidence="1">
    <location>
        <begin position="1"/>
        <end position="22"/>
    </location>
</feature>
<protein>
    <recommendedName>
        <fullName evidence="4">Alcohol dehydrogenase</fullName>
    </recommendedName>
</protein>
<dbReference type="RefSeq" id="WP_146798676.1">
    <property type="nucleotide sequence ID" value="NZ_BARC01000009.1"/>
</dbReference>
<evidence type="ECO:0008006" key="4">
    <source>
        <dbReference type="Google" id="ProtNLM"/>
    </source>
</evidence>
<dbReference type="AlphaFoldDB" id="A0A511B5A6"/>
<organism evidence="2 3">
    <name type="scientific">Gluconobacter wancherniae NBRC 103581</name>
    <dbReference type="NCBI Taxonomy" id="656744"/>
    <lineage>
        <taxon>Bacteria</taxon>
        <taxon>Pseudomonadati</taxon>
        <taxon>Pseudomonadota</taxon>
        <taxon>Alphaproteobacteria</taxon>
        <taxon>Acetobacterales</taxon>
        <taxon>Acetobacteraceae</taxon>
        <taxon>Gluconobacter</taxon>
    </lineage>
</organism>
<evidence type="ECO:0000313" key="3">
    <source>
        <dbReference type="Proteomes" id="UP000321230"/>
    </source>
</evidence>
<dbReference type="OrthoDB" id="7270566at2"/>
<accession>A0A511B5A6</accession>
<dbReference type="EMBL" id="BJUZ01000005">
    <property type="protein sequence ID" value="GEK94781.1"/>
    <property type="molecule type" value="Genomic_DNA"/>
</dbReference>
<feature type="chain" id="PRO_5021764341" description="Alcohol dehydrogenase" evidence="1">
    <location>
        <begin position="23"/>
        <end position="130"/>
    </location>
</feature>
<keyword evidence="3" id="KW-1185">Reference proteome</keyword>